<proteinExistence type="predicted"/>
<organism evidence="1 2">
    <name type="scientific">Desulfotruncus arcticus DSM 17038</name>
    <dbReference type="NCBI Taxonomy" id="1121424"/>
    <lineage>
        <taxon>Bacteria</taxon>
        <taxon>Bacillati</taxon>
        <taxon>Bacillota</taxon>
        <taxon>Clostridia</taxon>
        <taxon>Eubacteriales</taxon>
        <taxon>Desulfallaceae</taxon>
        <taxon>Desulfotruncus</taxon>
    </lineage>
</organism>
<sequence length="71" mass="8144">MLTRIFVSEDPIKLQQRLKDWLDAEQPTIWNYKLDAAGDKFVMIVTYMILPGEALYRTWPGGISVSELIAS</sequence>
<dbReference type="Proteomes" id="UP000199337">
    <property type="component" value="Unassembled WGS sequence"/>
</dbReference>
<dbReference type="EMBL" id="FOOX01000016">
    <property type="protein sequence ID" value="SFH09535.1"/>
    <property type="molecule type" value="Genomic_DNA"/>
</dbReference>
<reference evidence="2" key="1">
    <citation type="submission" date="2016-10" db="EMBL/GenBank/DDBJ databases">
        <authorList>
            <person name="Varghese N."/>
            <person name="Submissions S."/>
        </authorList>
    </citation>
    <scope>NUCLEOTIDE SEQUENCE [LARGE SCALE GENOMIC DNA]</scope>
    <source>
        <strain evidence="2">DSM 17038</strain>
    </source>
</reference>
<accession>A0A1I2X7Q0</accession>
<evidence type="ECO:0000313" key="2">
    <source>
        <dbReference type="Proteomes" id="UP000199337"/>
    </source>
</evidence>
<evidence type="ECO:0000313" key="1">
    <source>
        <dbReference type="EMBL" id="SFH09535.1"/>
    </source>
</evidence>
<keyword evidence="2" id="KW-1185">Reference proteome</keyword>
<name>A0A1I2X7Q0_9FIRM</name>
<dbReference type="AlphaFoldDB" id="A0A1I2X7Q0"/>
<protein>
    <submittedName>
        <fullName evidence="1">Uncharacterized protein</fullName>
    </submittedName>
</protein>
<dbReference type="RefSeq" id="WP_092473344.1">
    <property type="nucleotide sequence ID" value="NZ_FOOX01000016.1"/>
</dbReference>
<gene>
    <name evidence="1" type="ORF">SAMN05660649_03832</name>
</gene>
<dbReference type="OrthoDB" id="1265391at2"/>